<dbReference type="EMBL" id="JRKL02001843">
    <property type="protein sequence ID" value="KAF3961726.1"/>
    <property type="molecule type" value="Genomic_DNA"/>
</dbReference>
<dbReference type="GO" id="GO:0005537">
    <property type="term" value="F:D-mannose binding"/>
    <property type="evidence" value="ECO:0007669"/>
    <property type="project" value="UniProtKB-ARBA"/>
</dbReference>
<evidence type="ECO:0000313" key="5">
    <source>
        <dbReference type="EMBL" id="KAF3961726.1"/>
    </source>
</evidence>
<dbReference type="FunFam" id="2.100.10.30:FF:000001">
    <property type="entry name" value="Jacalin-related lectin 33"/>
    <property type="match status" value="2"/>
</dbReference>
<proteinExistence type="inferred from homology"/>
<name>A0A8J4RDD9_9ROSI</name>
<gene>
    <name evidence="5" type="ORF">CMV_013685</name>
</gene>
<keyword evidence="6" id="KW-1185">Reference proteome</keyword>
<keyword evidence="2" id="KW-0430">Lectin</keyword>
<dbReference type="Gene3D" id="2.100.10.30">
    <property type="entry name" value="Jacalin-like lectin domain"/>
    <property type="match status" value="2"/>
</dbReference>
<dbReference type="PANTHER" id="PTHR47293:SF66">
    <property type="entry name" value="JACALIN-RELATED LECTIN 11-RELATED"/>
    <property type="match status" value="1"/>
</dbReference>
<dbReference type="InterPro" id="IPR033734">
    <property type="entry name" value="Jacalin-like_lectin_dom_plant"/>
</dbReference>
<comment type="similarity">
    <text evidence="1">Belongs to the jacalin lectin family.</text>
</comment>
<feature type="domain" description="Jacalin-type lectin" evidence="4">
    <location>
        <begin position="52"/>
        <end position="194"/>
    </location>
</feature>
<dbReference type="PROSITE" id="PS51752">
    <property type="entry name" value="JACALIN_LECTIN"/>
    <property type="match status" value="2"/>
</dbReference>
<comment type="caution">
    <text evidence="5">The sequence shown here is derived from an EMBL/GenBank/DDBJ whole genome shotgun (WGS) entry which is preliminary data.</text>
</comment>
<dbReference type="PANTHER" id="PTHR47293">
    <property type="entry name" value="JACALIN-RELATED LECTIN 3"/>
    <property type="match status" value="1"/>
</dbReference>
<reference evidence="5" key="1">
    <citation type="submission" date="2020-03" db="EMBL/GenBank/DDBJ databases">
        <title>Castanea mollissima Vanexum genome sequencing.</title>
        <authorList>
            <person name="Staton M."/>
        </authorList>
    </citation>
    <scope>NUCLEOTIDE SEQUENCE</scope>
    <source>
        <tissue evidence="5">Leaf</tissue>
    </source>
</reference>
<evidence type="ECO:0000256" key="3">
    <source>
        <dbReference type="ARBA" id="ARBA00022737"/>
    </source>
</evidence>
<dbReference type="InterPro" id="IPR036404">
    <property type="entry name" value="Jacalin-like_lectin_dom_sf"/>
</dbReference>
<dbReference type="SMART" id="SM00915">
    <property type="entry name" value="Jacalin"/>
    <property type="match status" value="2"/>
</dbReference>
<protein>
    <recommendedName>
        <fullName evidence="4">Jacalin-type lectin domain-containing protein</fullName>
    </recommendedName>
</protein>
<accession>A0A8J4RDD9</accession>
<dbReference type="SUPFAM" id="SSF51101">
    <property type="entry name" value="Mannose-binding lectins"/>
    <property type="match status" value="2"/>
</dbReference>
<feature type="domain" description="Jacalin-type lectin" evidence="4">
    <location>
        <begin position="208"/>
        <end position="353"/>
    </location>
</feature>
<dbReference type="InterPro" id="IPR001229">
    <property type="entry name" value="Jacalin-like_lectin_dom"/>
</dbReference>
<dbReference type="CDD" id="cd09612">
    <property type="entry name" value="Jacalin"/>
    <property type="match status" value="2"/>
</dbReference>
<dbReference type="OrthoDB" id="4325201at2759"/>
<evidence type="ECO:0000313" key="6">
    <source>
        <dbReference type="Proteomes" id="UP000737018"/>
    </source>
</evidence>
<sequence>MPFVVVTCKAMKKNTELLLHLFSFIKAKRDVILCSNATKKNTAFAGCNMEECLKVGPWGGKGGNQWSFKADKGGITEIVIFHGGAIDSISLKCGDQDGVLQNSNKIGGNGGHRNDKILLDWPREYLTSISGTVAVYSNHTVIHSLRFYTNKTEYGPYGSEKGTPFSLPMEGGVIVGFHGRAGHYVDAIGVYVKTMQQELENKMKAVVPRGPGPWGGHGGKEWDDGVFSGIRELQLHVGDSVIYAIRVLYESRDGKLVWSHKHGGAGGDKINTIKFDISTEFLVGVVGFCGPVKGTDNFEALRSITFYTNNGRYGPYGDEIGHAFTSSVAAGKVVGFHGRSGVYLDAIGVHMEYF</sequence>
<evidence type="ECO:0000256" key="2">
    <source>
        <dbReference type="ARBA" id="ARBA00022734"/>
    </source>
</evidence>
<evidence type="ECO:0000256" key="1">
    <source>
        <dbReference type="ARBA" id="ARBA00006568"/>
    </source>
</evidence>
<dbReference type="GO" id="GO:0005536">
    <property type="term" value="F:D-glucose binding"/>
    <property type="evidence" value="ECO:0007669"/>
    <property type="project" value="UniProtKB-ARBA"/>
</dbReference>
<dbReference type="Proteomes" id="UP000737018">
    <property type="component" value="Unassembled WGS sequence"/>
</dbReference>
<dbReference type="Pfam" id="PF01419">
    <property type="entry name" value="Jacalin"/>
    <property type="match status" value="2"/>
</dbReference>
<evidence type="ECO:0000259" key="4">
    <source>
        <dbReference type="PROSITE" id="PS51752"/>
    </source>
</evidence>
<dbReference type="AlphaFoldDB" id="A0A8J4RDD9"/>
<organism evidence="5 6">
    <name type="scientific">Castanea mollissima</name>
    <name type="common">Chinese chestnut</name>
    <dbReference type="NCBI Taxonomy" id="60419"/>
    <lineage>
        <taxon>Eukaryota</taxon>
        <taxon>Viridiplantae</taxon>
        <taxon>Streptophyta</taxon>
        <taxon>Embryophyta</taxon>
        <taxon>Tracheophyta</taxon>
        <taxon>Spermatophyta</taxon>
        <taxon>Magnoliopsida</taxon>
        <taxon>eudicotyledons</taxon>
        <taxon>Gunneridae</taxon>
        <taxon>Pentapetalae</taxon>
        <taxon>rosids</taxon>
        <taxon>fabids</taxon>
        <taxon>Fagales</taxon>
        <taxon>Fagaceae</taxon>
        <taxon>Castanea</taxon>
    </lineage>
</organism>
<keyword evidence="3" id="KW-0677">Repeat</keyword>